<name>A0ABT3FTB3_9BACT</name>
<reference evidence="2 3" key="1">
    <citation type="submission" date="2022-10" db="EMBL/GenBank/DDBJ databases">
        <title>Luteolibacter flavescens strain MCCC 1K03193, whole genome shotgun sequencing project.</title>
        <authorList>
            <person name="Zhao G."/>
            <person name="Shen L."/>
        </authorList>
    </citation>
    <scope>NUCLEOTIDE SEQUENCE [LARGE SCALE GENOMIC DNA]</scope>
    <source>
        <strain evidence="2 3">MCCC 1K03193</strain>
    </source>
</reference>
<dbReference type="EMBL" id="JAPDDS010000012">
    <property type="protein sequence ID" value="MCW1886808.1"/>
    <property type="molecule type" value="Genomic_DNA"/>
</dbReference>
<evidence type="ECO:0000313" key="3">
    <source>
        <dbReference type="Proteomes" id="UP001207930"/>
    </source>
</evidence>
<evidence type="ECO:0000313" key="2">
    <source>
        <dbReference type="EMBL" id="MCW1886808.1"/>
    </source>
</evidence>
<keyword evidence="3" id="KW-1185">Reference proteome</keyword>
<feature type="compositionally biased region" description="Polar residues" evidence="1">
    <location>
        <begin position="1"/>
        <end position="10"/>
    </location>
</feature>
<evidence type="ECO:0000256" key="1">
    <source>
        <dbReference type="SAM" id="MobiDB-lite"/>
    </source>
</evidence>
<protein>
    <recommendedName>
        <fullName evidence="4">DUF1963 domain-containing protein</fullName>
    </recommendedName>
</protein>
<proteinExistence type="predicted"/>
<sequence>MSSSRKTSGNAPQPADPTQTPAEFTFNQRAAAFWEWFSSVSEELRAIQNDRDSGDIPSIVAPKVDEFLPGMAWVFGPGMGEGFHSFTLSGEGIMCRQILADQWLQRSPGVENWTFHASRQPSGTVKDFTIKVRDLKFRPIEFWVTPEIDEEAEEVDLVLWHPLVAEVEESLCSLALFLVLDELNGEFDTTCWIGSVDFSQKRLAESMPITEIKEFIEEARASRGWKMKSPIDSWVNYSTSAEKRTDGPRKDTIGGTSGCWPVLNSFLRDSDAFEDPFLKLGAAWVYLSFPSSFLPKGNQVDAREDMADLITSALEQHRGGIPLGGAIGDRLAYMDFLIFDGDHSIALIRDAASKAGMPDDTRLEFLDSSKPGVPLFL</sequence>
<gene>
    <name evidence="2" type="ORF">OKA04_18860</name>
</gene>
<accession>A0ABT3FTB3</accession>
<comment type="caution">
    <text evidence="2">The sequence shown here is derived from an EMBL/GenBank/DDBJ whole genome shotgun (WGS) entry which is preliminary data.</text>
</comment>
<evidence type="ECO:0008006" key="4">
    <source>
        <dbReference type="Google" id="ProtNLM"/>
    </source>
</evidence>
<feature type="region of interest" description="Disordered" evidence="1">
    <location>
        <begin position="1"/>
        <end position="21"/>
    </location>
</feature>
<dbReference type="Proteomes" id="UP001207930">
    <property type="component" value="Unassembled WGS sequence"/>
</dbReference>
<dbReference type="RefSeq" id="WP_264502761.1">
    <property type="nucleotide sequence ID" value="NZ_JAPDDS010000012.1"/>
</dbReference>
<organism evidence="2 3">
    <name type="scientific">Luteolibacter flavescens</name>
    <dbReference type="NCBI Taxonomy" id="1859460"/>
    <lineage>
        <taxon>Bacteria</taxon>
        <taxon>Pseudomonadati</taxon>
        <taxon>Verrucomicrobiota</taxon>
        <taxon>Verrucomicrobiia</taxon>
        <taxon>Verrucomicrobiales</taxon>
        <taxon>Verrucomicrobiaceae</taxon>
        <taxon>Luteolibacter</taxon>
    </lineage>
</organism>
<feature type="compositionally biased region" description="Low complexity" evidence="1">
    <location>
        <begin position="11"/>
        <end position="21"/>
    </location>
</feature>